<protein>
    <recommendedName>
        <fullName evidence="21">Lysosomal dipeptide transporter MFSD1</fullName>
    </recommendedName>
    <alternativeName>
        <fullName evidence="22">Major facilitator superfamily domain-containing protein 1</fullName>
    </alternativeName>
</protein>
<comment type="catalytic activity">
    <reaction evidence="17">
        <text>L-arginyl-glycine(out) = L-arginyl-glycine(in)</text>
        <dbReference type="Rhea" id="RHEA:79391"/>
        <dbReference type="ChEBI" id="CHEBI:229955"/>
    </reaction>
</comment>
<evidence type="ECO:0000259" key="26">
    <source>
        <dbReference type="PROSITE" id="PS50850"/>
    </source>
</evidence>
<evidence type="ECO:0000313" key="27">
    <source>
        <dbReference type="EMBL" id="OPZ93935.1"/>
    </source>
</evidence>
<comment type="catalytic activity">
    <reaction evidence="14">
        <text>L-aspartyl-L-lysine(out) = L-aspartyl-L-lysine(in)</text>
        <dbReference type="Rhea" id="RHEA:79411"/>
        <dbReference type="ChEBI" id="CHEBI:229953"/>
    </reaction>
</comment>
<feature type="transmembrane region" description="Helical" evidence="25">
    <location>
        <begin position="385"/>
        <end position="404"/>
    </location>
</feature>
<feature type="domain" description="Major facilitator superfamily (MFS) profile" evidence="26">
    <location>
        <begin position="11"/>
        <end position="409"/>
    </location>
</feature>
<evidence type="ECO:0000256" key="17">
    <source>
        <dbReference type="ARBA" id="ARBA00044903"/>
    </source>
</evidence>
<evidence type="ECO:0000256" key="22">
    <source>
        <dbReference type="ARBA" id="ARBA00045018"/>
    </source>
</evidence>
<accession>A0A1V5MLD4</accession>
<feature type="transmembrane region" description="Helical" evidence="25">
    <location>
        <begin position="77"/>
        <end position="95"/>
    </location>
</feature>
<comment type="subcellular location">
    <subcellularLocation>
        <location evidence="1">Lysosome membrane</location>
        <topology evidence="1">Multi-pass membrane protein</topology>
    </subcellularLocation>
</comment>
<dbReference type="AlphaFoldDB" id="A0A1V5MLD4"/>
<evidence type="ECO:0000256" key="4">
    <source>
        <dbReference type="ARBA" id="ARBA00022692"/>
    </source>
</evidence>
<feature type="transmembrane region" description="Helical" evidence="25">
    <location>
        <begin position="167"/>
        <end position="187"/>
    </location>
</feature>
<dbReference type="GO" id="GO:0005765">
    <property type="term" value="C:lysosomal membrane"/>
    <property type="evidence" value="ECO:0007669"/>
    <property type="project" value="UniProtKB-SubCell"/>
</dbReference>
<dbReference type="Proteomes" id="UP000485484">
    <property type="component" value="Unassembled WGS sequence"/>
</dbReference>
<dbReference type="InterPro" id="IPR036259">
    <property type="entry name" value="MFS_trans_sf"/>
</dbReference>
<evidence type="ECO:0000256" key="9">
    <source>
        <dbReference type="ARBA" id="ARBA00044878"/>
    </source>
</evidence>
<feature type="transmembrane region" description="Helical" evidence="25">
    <location>
        <begin position="101"/>
        <end position="121"/>
    </location>
</feature>
<evidence type="ECO:0000256" key="5">
    <source>
        <dbReference type="ARBA" id="ARBA00022989"/>
    </source>
</evidence>
<evidence type="ECO:0000256" key="8">
    <source>
        <dbReference type="ARBA" id="ARBA00044876"/>
    </source>
</evidence>
<feature type="transmembrane region" description="Helical" evidence="25">
    <location>
        <begin position="46"/>
        <end position="70"/>
    </location>
</feature>
<reference evidence="27" key="1">
    <citation type="submission" date="2017-02" db="EMBL/GenBank/DDBJ databases">
        <title>Delving into the versatile metabolic prowess of the omnipresent phylum Bacteroidetes.</title>
        <authorList>
            <person name="Nobu M.K."/>
            <person name="Mei R."/>
            <person name="Narihiro T."/>
            <person name="Kuroda K."/>
            <person name="Liu W.-T."/>
        </authorList>
    </citation>
    <scope>NUCLEOTIDE SEQUENCE</scope>
    <source>
        <strain evidence="27">ADurb.Bin417</strain>
    </source>
</reference>
<evidence type="ECO:0000256" key="11">
    <source>
        <dbReference type="ARBA" id="ARBA00044884"/>
    </source>
</evidence>
<comment type="catalytic activity">
    <reaction evidence="16">
        <text>L-lysyl-L-lysine(out) = L-lysyl-L-lysine(in)</text>
        <dbReference type="Rhea" id="RHEA:79403"/>
        <dbReference type="ChEBI" id="CHEBI:229956"/>
    </reaction>
</comment>
<comment type="catalytic activity">
    <reaction evidence="20">
        <text>L-lysyl-glycine(out) = L-lysyl-glycine(in)</text>
        <dbReference type="Rhea" id="RHEA:79407"/>
        <dbReference type="ChEBI" id="CHEBI:191202"/>
    </reaction>
</comment>
<dbReference type="GO" id="GO:0022857">
    <property type="term" value="F:transmembrane transporter activity"/>
    <property type="evidence" value="ECO:0007669"/>
    <property type="project" value="InterPro"/>
</dbReference>
<evidence type="ECO:0000256" key="13">
    <source>
        <dbReference type="ARBA" id="ARBA00044893"/>
    </source>
</evidence>
<feature type="transmembrane region" description="Helical" evidence="25">
    <location>
        <begin position="307"/>
        <end position="331"/>
    </location>
</feature>
<keyword evidence="6 25" id="KW-0472">Membrane</keyword>
<evidence type="ECO:0000256" key="24">
    <source>
        <dbReference type="ARBA" id="ARBA00046376"/>
    </source>
</evidence>
<evidence type="ECO:0000256" key="25">
    <source>
        <dbReference type="SAM" id="Phobius"/>
    </source>
</evidence>
<comment type="similarity">
    <text evidence="2">Belongs to the major facilitator superfamily.</text>
</comment>
<comment type="catalytic activity">
    <reaction evidence="9">
        <text>L-histidyl-glycine(out) = L-histidyl-glycine(in)</text>
        <dbReference type="Rhea" id="RHEA:79395"/>
        <dbReference type="ChEBI" id="CHEBI:229957"/>
    </reaction>
</comment>
<organism evidence="27">
    <name type="scientific">candidate division TA06 bacterium ADurb.Bin417</name>
    <dbReference type="NCBI Taxonomy" id="1852828"/>
    <lineage>
        <taxon>Bacteria</taxon>
        <taxon>Bacteria division TA06</taxon>
    </lineage>
</organism>
<feature type="transmembrane region" description="Helical" evidence="25">
    <location>
        <begin position="282"/>
        <end position="301"/>
    </location>
</feature>
<evidence type="ECO:0000256" key="23">
    <source>
        <dbReference type="ARBA" id="ARBA00045709"/>
    </source>
</evidence>
<keyword evidence="5 25" id="KW-1133">Transmembrane helix</keyword>
<feature type="transmembrane region" description="Helical" evidence="25">
    <location>
        <begin position="343"/>
        <end position="365"/>
    </location>
</feature>
<comment type="catalytic activity">
    <reaction evidence="13">
        <text>L-alpha-aminoacyl-L-lysine(out) = L-alpha-aminoacyl-L-lysine(in)</text>
        <dbReference type="Rhea" id="RHEA:79383"/>
        <dbReference type="ChEBI" id="CHEBI:229966"/>
    </reaction>
</comment>
<evidence type="ECO:0000256" key="18">
    <source>
        <dbReference type="ARBA" id="ARBA00044912"/>
    </source>
</evidence>
<keyword evidence="4 25" id="KW-0812">Transmembrane</keyword>
<feature type="transmembrane region" description="Helical" evidence="25">
    <location>
        <begin position="251"/>
        <end position="270"/>
    </location>
</feature>
<evidence type="ECO:0000256" key="6">
    <source>
        <dbReference type="ARBA" id="ARBA00023136"/>
    </source>
</evidence>
<comment type="subunit">
    <text evidence="24">Homodimer. Interacts with lysosomal protein GLMP (via lumenal domain); the interaction starts while both proteins are still in the endoplasmic reticulum and is required for stabilization of MFSD1 in lysosomes but has no direct effect on its targeting to lysosomes or transporter activity.</text>
</comment>
<dbReference type="EMBL" id="MWAK01000002">
    <property type="protein sequence ID" value="OPZ93935.1"/>
    <property type="molecule type" value="Genomic_DNA"/>
</dbReference>
<evidence type="ECO:0000256" key="14">
    <source>
        <dbReference type="ARBA" id="ARBA00044898"/>
    </source>
</evidence>
<evidence type="ECO:0000256" key="19">
    <source>
        <dbReference type="ARBA" id="ARBA00044919"/>
    </source>
</evidence>
<dbReference type="PROSITE" id="PS50850">
    <property type="entry name" value="MFS"/>
    <property type="match status" value="1"/>
</dbReference>
<comment type="catalytic activity">
    <reaction evidence="15">
        <text>L-arginyl-L-alpha-amino acid(out) = L-arginyl-L-alpha-amino acid(in)</text>
        <dbReference type="Rhea" id="RHEA:79371"/>
        <dbReference type="ChEBI" id="CHEBI:84315"/>
    </reaction>
</comment>
<evidence type="ECO:0000256" key="12">
    <source>
        <dbReference type="ARBA" id="ARBA00044891"/>
    </source>
</evidence>
<keyword evidence="3" id="KW-0813">Transport</keyword>
<evidence type="ECO:0000256" key="1">
    <source>
        <dbReference type="ARBA" id="ARBA00004155"/>
    </source>
</evidence>
<comment type="catalytic activity">
    <reaction evidence="11">
        <text>L-alpha-aminoacyl-L-histidine(out) = L-alpha-aminoacyl-L-histidine(in)</text>
        <dbReference type="Rhea" id="RHEA:79375"/>
        <dbReference type="ChEBI" id="CHEBI:229967"/>
    </reaction>
</comment>
<comment type="catalytic activity">
    <reaction evidence="12">
        <text>L-lysyl-L-alpha-amino acid(out) = L-lysyl-L-alpha-amino acid(in)</text>
        <dbReference type="Rhea" id="RHEA:79387"/>
        <dbReference type="ChEBI" id="CHEBI:229965"/>
    </reaction>
</comment>
<dbReference type="SUPFAM" id="SSF103473">
    <property type="entry name" value="MFS general substrate transporter"/>
    <property type="match status" value="1"/>
</dbReference>
<evidence type="ECO:0000256" key="15">
    <source>
        <dbReference type="ARBA" id="ARBA00044899"/>
    </source>
</evidence>
<evidence type="ECO:0000256" key="16">
    <source>
        <dbReference type="ARBA" id="ARBA00044900"/>
    </source>
</evidence>
<dbReference type="InterPro" id="IPR011701">
    <property type="entry name" value="MFS"/>
</dbReference>
<dbReference type="Gene3D" id="1.20.1250.20">
    <property type="entry name" value="MFS general substrate transporter like domains"/>
    <property type="match status" value="2"/>
</dbReference>
<evidence type="ECO:0000256" key="3">
    <source>
        <dbReference type="ARBA" id="ARBA00022448"/>
    </source>
</evidence>
<evidence type="ECO:0000256" key="10">
    <source>
        <dbReference type="ARBA" id="ARBA00044881"/>
    </source>
</evidence>
<feature type="transmembrane region" description="Helical" evidence="25">
    <location>
        <begin position="208"/>
        <end position="231"/>
    </location>
</feature>
<evidence type="ECO:0000256" key="21">
    <source>
        <dbReference type="ARBA" id="ARBA00044985"/>
    </source>
</evidence>
<proteinExistence type="inferred from homology"/>
<comment type="catalytic activity">
    <reaction evidence="19">
        <text>L-alanyl-L-lysine(out) = L-alanyl-L-lysine(in)</text>
        <dbReference type="Rhea" id="RHEA:79415"/>
        <dbReference type="ChEBI" id="CHEBI:192470"/>
    </reaction>
</comment>
<dbReference type="PANTHER" id="PTHR23512:SF3">
    <property type="entry name" value="MAJOR FACILITATOR SUPERFAMILY DOMAIN-CONTAINING PROTEIN 1"/>
    <property type="match status" value="1"/>
</dbReference>
<dbReference type="PANTHER" id="PTHR23512">
    <property type="entry name" value="MAJOR FACILITATOR SUPERFAMILY DOMAIN-CONTAINING PROTEIN 1"/>
    <property type="match status" value="1"/>
</dbReference>
<feature type="transmembrane region" description="Helical" evidence="25">
    <location>
        <begin position="133"/>
        <end position="155"/>
    </location>
</feature>
<comment type="function">
    <text evidence="23">Lysosomal dipeptide uniporter that selectively exports lysine, arginine or histidine-containing dipeptides with a net positive charge from the lysosome lumen into the cytosol. Could play a role in a specific type of protein O-glycosylation indirectly regulating macrophages migration and tissue invasion. Also essential for liver homeostasis.</text>
</comment>
<dbReference type="Pfam" id="PF07690">
    <property type="entry name" value="MFS_1"/>
    <property type="match status" value="1"/>
</dbReference>
<evidence type="ECO:0000256" key="20">
    <source>
        <dbReference type="ARBA" id="ARBA00044924"/>
    </source>
</evidence>
<sequence length="417" mass="44706">MTAPRRVRHAILILTSLLYAFSYFQRVAVPGTIFNELQTEFRLSASAVAGLGTAVLYLYGGMQFVIGLLVDRLGAGRMLTAGGLLLTAGSIFFPFALSPFWLFFCRLLVGLGASALYLGLVKEISEIFSESDFPFYLGIALFIGYGGGLLATLPLERLSAAFGWRNALFSAGLAAGLVSILAVAVLDRTGRLVHDSSRPEMRESLVRAFRTPAIWPLAFCGAINFSLYFLLQASIGKKFLEDFVRLGPARAAAFTLGMMVVMMLLAFSWGWVARRLARRRPLIVTATSLTLAAVLLLFLGVCWSRPAGWFLAAYLMLAAGSSMATVFSTAFKEMAPADGAASAVGIGNGTAYLGVALVATLAALIMDAFRSQAAYTERAVLYPPAAYLSVFGFCLLLALVSWLVSWRVRETGPAGGG</sequence>
<comment type="caution">
    <text evidence="27">The sequence shown here is derived from an EMBL/GenBank/DDBJ whole genome shotgun (WGS) entry which is preliminary data.</text>
</comment>
<comment type="catalytic activity">
    <reaction evidence="18">
        <text>L-histidyl-L-alpha-amino acid(out) = L-histidyl-L-alpha-amino acid(in)</text>
        <dbReference type="Rhea" id="RHEA:79379"/>
        <dbReference type="ChEBI" id="CHEBI:229964"/>
    </reaction>
</comment>
<gene>
    <name evidence="27" type="ORF">BWY73_00033</name>
</gene>
<evidence type="ECO:0000256" key="2">
    <source>
        <dbReference type="ARBA" id="ARBA00008335"/>
    </source>
</evidence>
<comment type="catalytic activity">
    <reaction evidence="10">
        <text>L-alpha-aminoacyl-L-arginine(out) = L-alpha-aminoacyl-L-arginine(in)</text>
        <dbReference type="Rhea" id="RHEA:79367"/>
        <dbReference type="ChEBI" id="CHEBI:229968"/>
    </reaction>
</comment>
<comment type="catalytic activity">
    <reaction evidence="8">
        <text>L-lysyl-L-alanine(out) = L-lysyl-L-alanine(in)</text>
        <dbReference type="Rhea" id="RHEA:79399"/>
        <dbReference type="ChEBI" id="CHEBI:229954"/>
    </reaction>
</comment>
<evidence type="ECO:0000256" key="7">
    <source>
        <dbReference type="ARBA" id="ARBA00023228"/>
    </source>
</evidence>
<name>A0A1V5MLD4_UNCT6</name>
<keyword evidence="7" id="KW-0458">Lysosome</keyword>
<dbReference type="InterPro" id="IPR052187">
    <property type="entry name" value="MFSD1"/>
</dbReference>
<dbReference type="InterPro" id="IPR020846">
    <property type="entry name" value="MFS_dom"/>
</dbReference>